<evidence type="ECO:0000256" key="2">
    <source>
        <dbReference type="PROSITE-ProRule" id="PRU00169"/>
    </source>
</evidence>
<gene>
    <name evidence="6" type="ORF">FHR36_002354</name>
</gene>
<dbReference type="CDD" id="cd17620">
    <property type="entry name" value="REC_OmpR_KdpE-like"/>
    <property type="match status" value="1"/>
</dbReference>
<dbReference type="InterPro" id="IPR011006">
    <property type="entry name" value="CheY-like_superfamily"/>
</dbReference>
<evidence type="ECO:0000259" key="4">
    <source>
        <dbReference type="PROSITE" id="PS50110"/>
    </source>
</evidence>
<feature type="domain" description="Response regulatory" evidence="4">
    <location>
        <begin position="3"/>
        <end position="116"/>
    </location>
</feature>
<protein>
    <submittedName>
        <fullName evidence="6">Two-component system KDP operon response regulator KdpE</fullName>
    </submittedName>
</protein>
<accession>A0ABT1IVR8</accession>
<organism evidence="6 7">
    <name type="scientific">Kitasatospora paracochleata</name>
    <dbReference type="NCBI Taxonomy" id="58354"/>
    <lineage>
        <taxon>Bacteria</taxon>
        <taxon>Bacillati</taxon>
        <taxon>Actinomycetota</taxon>
        <taxon>Actinomycetes</taxon>
        <taxon>Kitasatosporales</taxon>
        <taxon>Streptomycetaceae</taxon>
        <taxon>Kitasatospora</taxon>
    </lineage>
</organism>
<dbReference type="SUPFAM" id="SSF52172">
    <property type="entry name" value="CheY-like"/>
    <property type="match status" value="1"/>
</dbReference>
<evidence type="ECO:0000313" key="7">
    <source>
        <dbReference type="Proteomes" id="UP001206483"/>
    </source>
</evidence>
<feature type="DNA-binding region" description="OmpR/PhoB-type" evidence="3">
    <location>
        <begin position="127"/>
        <end position="226"/>
    </location>
</feature>
<dbReference type="InterPro" id="IPR001867">
    <property type="entry name" value="OmpR/PhoB-type_DNA-bd"/>
</dbReference>
<evidence type="ECO:0000256" key="3">
    <source>
        <dbReference type="PROSITE-ProRule" id="PRU01091"/>
    </source>
</evidence>
<dbReference type="SMART" id="SM00448">
    <property type="entry name" value="REC"/>
    <property type="match status" value="1"/>
</dbReference>
<dbReference type="InterPro" id="IPR001789">
    <property type="entry name" value="Sig_transdc_resp-reg_receiver"/>
</dbReference>
<dbReference type="PROSITE" id="PS51755">
    <property type="entry name" value="OMPR_PHOB"/>
    <property type="match status" value="1"/>
</dbReference>
<dbReference type="Pfam" id="PF00486">
    <property type="entry name" value="Trans_reg_C"/>
    <property type="match status" value="1"/>
</dbReference>
<name>A0ABT1IVR8_9ACTN</name>
<keyword evidence="1 3" id="KW-0238">DNA-binding</keyword>
<comment type="caution">
    <text evidence="6">The sequence shown here is derived from an EMBL/GenBank/DDBJ whole genome shotgun (WGS) entry which is preliminary data.</text>
</comment>
<dbReference type="Proteomes" id="UP001206483">
    <property type="component" value="Unassembled WGS sequence"/>
</dbReference>
<feature type="domain" description="OmpR/PhoB-type" evidence="5">
    <location>
        <begin position="127"/>
        <end position="226"/>
    </location>
</feature>
<dbReference type="PROSITE" id="PS50110">
    <property type="entry name" value="RESPONSE_REGULATORY"/>
    <property type="match status" value="1"/>
</dbReference>
<reference evidence="6 7" key="1">
    <citation type="submission" date="2022-06" db="EMBL/GenBank/DDBJ databases">
        <title>Sequencing the genomes of 1000 actinobacteria strains.</title>
        <authorList>
            <person name="Klenk H.-P."/>
        </authorList>
    </citation>
    <scope>NUCLEOTIDE SEQUENCE [LARGE SCALE GENOMIC DNA]</scope>
    <source>
        <strain evidence="6 7">DSM 41656</strain>
    </source>
</reference>
<dbReference type="Gene3D" id="1.10.10.10">
    <property type="entry name" value="Winged helix-like DNA-binding domain superfamily/Winged helix DNA-binding domain"/>
    <property type="match status" value="1"/>
</dbReference>
<dbReference type="PANTHER" id="PTHR48111">
    <property type="entry name" value="REGULATOR OF RPOS"/>
    <property type="match status" value="1"/>
</dbReference>
<dbReference type="PANTHER" id="PTHR48111:SF50">
    <property type="entry name" value="KDP OPERON TRANSCRIPTIONAL REGULATORY PROTEIN KDPE"/>
    <property type="match status" value="1"/>
</dbReference>
<dbReference type="Pfam" id="PF00072">
    <property type="entry name" value="Response_reg"/>
    <property type="match status" value="1"/>
</dbReference>
<proteinExistence type="predicted"/>
<dbReference type="Gene3D" id="6.10.250.690">
    <property type="match status" value="1"/>
</dbReference>
<dbReference type="InterPro" id="IPR036388">
    <property type="entry name" value="WH-like_DNA-bd_sf"/>
</dbReference>
<evidence type="ECO:0000256" key="1">
    <source>
        <dbReference type="ARBA" id="ARBA00023125"/>
    </source>
</evidence>
<evidence type="ECO:0000313" key="6">
    <source>
        <dbReference type="EMBL" id="MCP2309230.1"/>
    </source>
</evidence>
<keyword evidence="2" id="KW-0597">Phosphoprotein</keyword>
<feature type="modified residue" description="4-aspartylphosphate" evidence="2">
    <location>
        <position position="52"/>
    </location>
</feature>
<dbReference type="RefSeq" id="WP_253796219.1">
    <property type="nucleotide sequence ID" value="NZ_BAAAUB010000042.1"/>
</dbReference>
<keyword evidence="7" id="KW-1185">Reference proteome</keyword>
<dbReference type="InterPro" id="IPR039420">
    <property type="entry name" value="WalR-like"/>
</dbReference>
<dbReference type="EMBL" id="JAMZDX010000002">
    <property type="protein sequence ID" value="MCP2309230.1"/>
    <property type="molecule type" value="Genomic_DNA"/>
</dbReference>
<dbReference type="SMART" id="SM00862">
    <property type="entry name" value="Trans_reg_C"/>
    <property type="match status" value="1"/>
</dbReference>
<sequence>MTRVLVVEDEPQIVRALVINLRARKYEVDAAYDGASALELAAARHPDVVVLDLGLPDMDGVEVIRGLRGWTRVPIIVLSARQASDEKVEALDAGADDYVTKPFGMDELLARMRAAVRRAEPVAPEGDSVVTTDDFTVDLAAKKVNRGGTDVRLTPTEWHLLEVLVRNSGRLVGQTQLLQEVWGPAYHKETNYLRVYLAQLRRKLETDPSHPRHFITEPGMGYRFEP</sequence>
<evidence type="ECO:0000259" key="5">
    <source>
        <dbReference type="PROSITE" id="PS51755"/>
    </source>
</evidence>
<dbReference type="Gene3D" id="3.40.50.2300">
    <property type="match status" value="1"/>
</dbReference>
<dbReference type="CDD" id="cd00383">
    <property type="entry name" value="trans_reg_C"/>
    <property type="match status" value="1"/>
</dbReference>